<accession>A0ACC2FXW7</accession>
<evidence type="ECO:0000313" key="2">
    <source>
        <dbReference type="Proteomes" id="UP001157502"/>
    </source>
</evidence>
<reference evidence="1" key="1">
    <citation type="submission" date="2021-05" db="EMBL/GenBank/DDBJ databases">
        <authorList>
            <person name="Pan Q."/>
            <person name="Jouanno E."/>
            <person name="Zahm M."/>
            <person name="Klopp C."/>
            <person name="Cabau C."/>
            <person name="Louis A."/>
            <person name="Berthelot C."/>
            <person name="Parey E."/>
            <person name="Roest Crollius H."/>
            <person name="Montfort J."/>
            <person name="Robinson-Rechavi M."/>
            <person name="Bouchez O."/>
            <person name="Lampietro C."/>
            <person name="Lopez Roques C."/>
            <person name="Donnadieu C."/>
            <person name="Postlethwait J."/>
            <person name="Bobe J."/>
            <person name="Dillon D."/>
            <person name="Chandos A."/>
            <person name="von Hippel F."/>
            <person name="Guiguen Y."/>
        </authorList>
    </citation>
    <scope>NUCLEOTIDE SEQUENCE</scope>
    <source>
        <strain evidence="1">YG-Jan2019</strain>
    </source>
</reference>
<proteinExistence type="predicted"/>
<gene>
    <name evidence="1" type="ORF">DPEC_G00234510</name>
</gene>
<protein>
    <submittedName>
        <fullName evidence="1">Uncharacterized protein</fullName>
    </submittedName>
</protein>
<keyword evidence="2" id="KW-1185">Reference proteome</keyword>
<sequence>MSSCVNPRNLIPVWNGAWETRLTLSPWRWAQDTAQIPQMIIKSLYIKSTGRTDLLSLPLQGLHLSSRASLNTTVVQSQRPSPVLLSTPPAPRPRRPRKSHFLSGRVPRRLRGQALALWSARADAHVFIKTVKHCMGPFTTTHEHRLGEEQGAFARLVLLIHLLRISVEERQGATTVTVNFKTLMTVP</sequence>
<comment type="caution">
    <text evidence="1">The sequence shown here is derived from an EMBL/GenBank/DDBJ whole genome shotgun (WGS) entry which is preliminary data.</text>
</comment>
<organism evidence="1 2">
    <name type="scientific">Dallia pectoralis</name>
    <name type="common">Alaska blackfish</name>
    <dbReference type="NCBI Taxonomy" id="75939"/>
    <lineage>
        <taxon>Eukaryota</taxon>
        <taxon>Metazoa</taxon>
        <taxon>Chordata</taxon>
        <taxon>Craniata</taxon>
        <taxon>Vertebrata</taxon>
        <taxon>Euteleostomi</taxon>
        <taxon>Actinopterygii</taxon>
        <taxon>Neopterygii</taxon>
        <taxon>Teleostei</taxon>
        <taxon>Protacanthopterygii</taxon>
        <taxon>Esociformes</taxon>
        <taxon>Umbridae</taxon>
        <taxon>Dallia</taxon>
    </lineage>
</organism>
<dbReference type="EMBL" id="CM055747">
    <property type="protein sequence ID" value="KAJ7996193.1"/>
    <property type="molecule type" value="Genomic_DNA"/>
</dbReference>
<evidence type="ECO:0000313" key="1">
    <source>
        <dbReference type="EMBL" id="KAJ7996193.1"/>
    </source>
</evidence>
<dbReference type="Proteomes" id="UP001157502">
    <property type="component" value="Chromosome 20"/>
</dbReference>
<name>A0ACC2FXW7_DALPE</name>